<reference evidence="2" key="2">
    <citation type="submission" date="2022-06" db="UniProtKB">
        <authorList>
            <consortium name="EnsemblMetazoa"/>
        </authorList>
    </citation>
    <scope>IDENTIFICATION</scope>
    <source>
        <strain evidence="2">PS312</strain>
    </source>
</reference>
<organism evidence="2 3">
    <name type="scientific">Pristionchus pacificus</name>
    <name type="common">Parasitic nematode worm</name>
    <dbReference type="NCBI Taxonomy" id="54126"/>
    <lineage>
        <taxon>Eukaryota</taxon>
        <taxon>Metazoa</taxon>
        <taxon>Ecdysozoa</taxon>
        <taxon>Nematoda</taxon>
        <taxon>Chromadorea</taxon>
        <taxon>Rhabditida</taxon>
        <taxon>Rhabditina</taxon>
        <taxon>Diplogasteromorpha</taxon>
        <taxon>Diplogasteroidea</taxon>
        <taxon>Neodiplogasteridae</taxon>
        <taxon>Pristionchus</taxon>
    </lineage>
</organism>
<proteinExistence type="predicted"/>
<sequence>MQMCEDSQCGTICKEARLICPTFTEGTDLESAKLECRIWFIRGRERKYHKLKATPICRSKPGENLASFCLLLPSGEERAVSSRDSCVNHARNGGGVSLPYDTRDTIFAVFGGLSVAAFCGLLVVVFCWWKFKRNSSRRKTQQMSAVAPDENGASSD</sequence>
<name>A0A8R1UPG1_PRIPA</name>
<keyword evidence="1" id="KW-1133">Transmembrane helix</keyword>
<reference evidence="3" key="1">
    <citation type="journal article" date="2008" name="Nat. Genet.">
        <title>The Pristionchus pacificus genome provides a unique perspective on nematode lifestyle and parasitism.</title>
        <authorList>
            <person name="Dieterich C."/>
            <person name="Clifton S.W."/>
            <person name="Schuster L.N."/>
            <person name="Chinwalla A."/>
            <person name="Delehaunty K."/>
            <person name="Dinkelacker I."/>
            <person name="Fulton L."/>
            <person name="Fulton R."/>
            <person name="Godfrey J."/>
            <person name="Minx P."/>
            <person name="Mitreva M."/>
            <person name="Roeseler W."/>
            <person name="Tian H."/>
            <person name="Witte H."/>
            <person name="Yang S.P."/>
            <person name="Wilson R.K."/>
            <person name="Sommer R.J."/>
        </authorList>
    </citation>
    <scope>NUCLEOTIDE SEQUENCE [LARGE SCALE GENOMIC DNA]</scope>
    <source>
        <strain evidence="3">PS312</strain>
    </source>
</reference>
<keyword evidence="1" id="KW-0472">Membrane</keyword>
<evidence type="ECO:0000313" key="3">
    <source>
        <dbReference type="Proteomes" id="UP000005239"/>
    </source>
</evidence>
<accession>A0A8R1UPG1</accession>
<evidence type="ECO:0000313" key="2">
    <source>
        <dbReference type="EnsemblMetazoa" id="PPA35408.1"/>
    </source>
</evidence>
<feature type="transmembrane region" description="Helical" evidence="1">
    <location>
        <begin position="106"/>
        <end position="129"/>
    </location>
</feature>
<keyword evidence="3" id="KW-1185">Reference proteome</keyword>
<gene>
    <name evidence="2" type="primary">WBGene00273777</name>
</gene>
<dbReference type="AlphaFoldDB" id="A0A8R1UPG1"/>
<protein>
    <submittedName>
        <fullName evidence="2">Uncharacterized protein</fullName>
    </submittedName>
</protein>
<dbReference type="EnsemblMetazoa" id="PPA35408.1">
    <property type="protein sequence ID" value="PPA35408.1"/>
    <property type="gene ID" value="WBGene00273777"/>
</dbReference>
<keyword evidence="1" id="KW-0812">Transmembrane</keyword>
<evidence type="ECO:0000256" key="1">
    <source>
        <dbReference type="SAM" id="Phobius"/>
    </source>
</evidence>
<dbReference type="Proteomes" id="UP000005239">
    <property type="component" value="Unassembled WGS sequence"/>
</dbReference>